<comment type="caution">
    <text evidence="9">The sequence shown here is derived from an EMBL/GenBank/DDBJ whole genome shotgun (WGS) entry which is preliminary data.</text>
</comment>
<keyword evidence="3" id="KW-0645">Protease</keyword>
<evidence type="ECO:0000256" key="1">
    <source>
        <dbReference type="ARBA" id="ARBA00022475"/>
    </source>
</evidence>
<evidence type="ECO:0000256" key="7">
    <source>
        <dbReference type="ARBA" id="ARBA00023136"/>
    </source>
</evidence>
<dbReference type="EMBL" id="JBHSMH010000044">
    <property type="protein sequence ID" value="MFC5469930.1"/>
    <property type="molecule type" value="Genomic_DNA"/>
</dbReference>
<reference evidence="10" key="1">
    <citation type="journal article" date="2019" name="Int. J. Syst. Evol. Microbiol.">
        <title>The Global Catalogue of Microorganisms (GCM) 10K type strain sequencing project: providing services to taxonomists for standard genome sequencing and annotation.</title>
        <authorList>
            <consortium name="The Broad Institute Genomics Platform"/>
            <consortium name="The Broad Institute Genome Sequencing Center for Infectious Disease"/>
            <person name="Wu L."/>
            <person name="Ma J."/>
        </authorList>
    </citation>
    <scope>NUCLEOTIDE SEQUENCE [LARGE SCALE GENOMIC DNA]</scope>
    <source>
        <strain evidence="10">CCUG 57113</strain>
    </source>
</reference>
<keyword evidence="2" id="KW-0673">Quorum sensing</keyword>
<feature type="transmembrane region" description="Helical" evidence="8">
    <location>
        <begin position="29"/>
        <end position="48"/>
    </location>
</feature>
<evidence type="ECO:0000256" key="2">
    <source>
        <dbReference type="ARBA" id="ARBA00022654"/>
    </source>
</evidence>
<sequence>MIEAISERVSGYLYRQNEQKDVSREVMKFALIGILTNGLIILLTLLIGIFDGKFQETCLSLASIVAIRFLAGGHHLSPPILCVAISTGAITLVPFIPESQTLTNLFTAFSLVLIWIYAPADLEKNTRISKPMLRWMKYSAFVLAASNLILQSHIIATAFFIASLTLISIKGVNRHE</sequence>
<dbReference type="SMART" id="SM00793">
    <property type="entry name" value="AgrB"/>
    <property type="match status" value="1"/>
</dbReference>
<evidence type="ECO:0000256" key="5">
    <source>
        <dbReference type="ARBA" id="ARBA00022801"/>
    </source>
</evidence>
<evidence type="ECO:0000256" key="3">
    <source>
        <dbReference type="ARBA" id="ARBA00022670"/>
    </source>
</evidence>
<keyword evidence="1" id="KW-1003">Cell membrane</keyword>
<evidence type="ECO:0000256" key="6">
    <source>
        <dbReference type="ARBA" id="ARBA00022989"/>
    </source>
</evidence>
<gene>
    <name evidence="9" type="ORF">ACFPPD_14445</name>
</gene>
<keyword evidence="7 8" id="KW-0472">Membrane</keyword>
<evidence type="ECO:0000313" key="10">
    <source>
        <dbReference type="Proteomes" id="UP001596105"/>
    </source>
</evidence>
<dbReference type="RefSeq" id="WP_209749475.1">
    <property type="nucleotide sequence ID" value="NZ_JBHSMH010000044.1"/>
</dbReference>
<organism evidence="9 10">
    <name type="scientific">Cohnella suwonensis</name>
    <dbReference type="NCBI Taxonomy" id="696072"/>
    <lineage>
        <taxon>Bacteria</taxon>
        <taxon>Bacillati</taxon>
        <taxon>Bacillota</taxon>
        <taxon>Bacilli</taxon>
        <taxon>Bacillales</taxon>
        <taxon>Paenibacillaceae</taxon>
        <taxon>Cohnella</taxon>
    </lineage>
</organism>
<dbReference type="InterPro" id="IPR006741">
    <property type="entry name" value="AgrB"/>
</dbReference>
<evidence type="ECO:0000256" key="4">
    <source>
        <dbReference type="ARBA" id="ARBA00022692"/>
    </source>
</evidence>
<evidence type="ECO:0000313" key="9">
    <source>
        <dbReference type="EMBL" id="MFC5469930.1"/>
    </source>
</evidence>
<protein>
    <submittedName>
        <fullName evidence="9">Accessory gene regulator B family protein</fullName>
    </submittedName>
</protein>
<keyword evidence="10" id="KW-1185">Reference proteome</keyword>
<feature type="transmembrane region" description="Helical" evidence="8">
    <location>
        <begin position="141"/>
        <end position="169"/>
    </location>
</feature>
<proteinExistence type="predicted"/>
<feature type="transmembrane region" description="Helical" evidence="8">
    <location>
        <begin position="102"/>
        <end position="120"/>
    </location>
</feature>
<dbReference type="Pfam" id="PF04647">
    <property type="entry name" value="AgrB"/>
    <property type="match status" value="1"/>
</dbReference>
<keyword evidence="5" id="KW-0378">Hydrolase</keyword>
<name>A0ABW0LXD2_9BACL</name>
<keyword evidence="4 8" id="KW-0812">Transmembrane</keyword>
<evidence type="ECO:0000256" key="8">
    <source>
        <dbReference type="SAM" id="Phobius"/>
    </source>
</evidence>
<keyword evidence="6 8" id="KW-1133">Transmembrane helix</keyword>
<dbReference type="Proteomes" id="UP001596105">
    <property type="component" value="Unassembled WGS sequence"/>
</dbReference>
<accession>A0ABW0LXD2</accession>